<keyword evidence="3" id="KW-0804">Transcription</keyword>
<dbReference type="Proteomes" id="UP001330812">
    <property type="component" value="Chromosome"/>
</dbReference>
<dbReference type="EMBL" id="CP142149">
    <property type="protein sequence ID" value="WSE27174.1"/>
    <property type="molecule type" value="Genomic_DNA"/>
</dbReference>
<sequence length="147" mass="16427">MENVLDDNPVCSVERACEILGGRWTFLVLRELVAGKTRFSEIRDALGIPPNVLSARLKTLTDAGVLERRSYQVLGQRNRDSYELTAAGNQLKIVLAALQQWGDEFRPRPSGPSALRRSVETDEPVRVTLLDAEDHELTPDELKFVPA</sequence>
<organism evidence="5 6">
    <name type="scientific">Amycolatopsis rhabdoformis</name>
    <dbReference type="NCBI Taxonomy" id="1448059"/>
    <lineage>
        <taxon>Bacteria</taxon>
        <taxon>Bacillati</taxon>
        <taxon>Actinomycetota</taxon>
        <taxon>Actinomycetes</taxon>
        <taxon>Pseudonocardiales</taxon>
        <taxon>Pseudonocardiaceae</taxon>
        <taxon>Amycolatopsis</taxon>
    </lineage>
</organism>
<reference evidence="5 6" key="1">
    <citation type="journal article" date="2015" name="Int. J. Syst. Evol. Microbiol.">
        <title>Amycolatopsis rhabdoformis sp. nov., an actinomycete isolated from a tropical forest soil.</title>
        <authorList>
            <person name="Souza W.R."/>
            <person name="Silva R.E."/>
            <person name="Goodfellow M."/>
            <person name="Busarakam K."/>
            <person name="Figueiro F.S."/>
            <person name="Ferreira D."/>
            <person name="Rodrigues-Filho E."/>
            <person name="Moraes L.A.B."/>
            <person name="Zucchi T.D."/>
        </authorList>
    </citation>
    <scope>NUCLEOTIDE SEQUENCE [LARGE SCALE GENOMIC DNA]</scope>
    <source>
        <strain evidence="5 6">NCIMB 14900</strain>
    </source>
</reference>
<accession>A0ABZ1HZA0</accession>
<dbReference type="PANTHER" id="PTHR33204">
    <property type="entry name" value="TRANSCRIPTIONAL REGULATOR, MARR FAMILY"/>
    <property type="match status" value="1"/>
</dbReference>
<protein>
    <submittedName>
        <fullName evidence="5">Helix-turn-helix domain-containing protein</fullName>
    </submittedName>
</protein>
<evidence type="ECO:0000256" key="3">
    <source>
        <dbReference type="ARBA" id="ARBA00023163"/>
    </source>
</evidence>
<dbReference type="RefSeq" id="WP_326566184.1">
    <property type="nucleotide sequence ID" value="NZ_CP142149.1"/>
</dbReference>
<dbReference type="InterPro" id="IPR036388">
    <property type="entry name" value="WH-like_DNA-bd_sf"/>
</dbReference>
<name>A0ABZ1HZA0_9PSEU</name>
<feature type="domain" description="HTH hxlR-type" evidence="4">
    <location>
        <begin position="11"/>
        <end position="110"/>
    </location>
</feature>
<dbReference type="PANTHER" id="PTHR33204:SF18">
    <property type="entry name" value="TRANSCRIPTIONAL REGULATORY PROTEIN"/>
    <property type="match status" value="1"/>
</dbReference>
<dbReference type="InterPro" id="IPR011991">
    <property type="entry name" value="ArsR-like_HTH"/>
</dbReference>
<dbReference type="PROSITE" id="PS51118">
    <property type="entry name" value="HTH_HXLR"/>
    <property type="match status" value="1"/>
</dbReference>
<evidence type="ECO:0000256" key="2">
    <source>
        <dbReference type="ARBA" id="ARBA00023125"/>
    </source>
</evidence>
<dbReference type="SUPFAM" id="SSF46785">
    <property type="entry name" value="Winged helix' DNA-binding domain"/>
    <property type="match status" value="1"/>
</dbReference>
<dbReference type="Pfam" id="PF01638">
    <property type="entry name" value="HxlR"/>
    <property type="match status" value="1"/>
</dbReference>
<dbReference type="Gene3D" id="1.10.10.10">
    <property type="entry name" value="Winged helix-like DNA-binding domain superfamily/Winged helix DNA-binding domain"/>
    <property type="match status" value="1"/>
</dbReference>
<dbReference type="InterPro" id="IPR002577">
    <property type="entry name" value="HTH_HxlR"/>
</dbReference>
<gene>
    <name evidence="5" type="ORF">VSH64_30445</name>
</gene>
<keyword evidence="6" id="KW-1185">Reference proteome</keyword>
<evidence type="ECO:0000313" key="6">
    <source>
        <dbReference type="Proteomes" id="UP001330812"/>
    </source>
</evidence>
<dbReference type="CDD" id="cd00090">
    <property type="entry name" value="HTH_ARSR"/>
    <property type="match status" value="1"/>
</dbReference>
<evidence type="ECO:0000313" key="5">
    <source>
        <dbReference type="EMBL" id="WSE27174.1"/>
    </source>
</evidence>
<proteinExistence type="predicted"/>
<keyword evidence="1" id="KW-0805">Transcription regulation</keyword>
<evidence type="ECO:0000256" key="1">
    <source>
        <dbReference type="ARBA" id="ARBA00023015"/>
    </source>
</evidence>
<keyword evidence="2" id="KW-0238">DNA-binding</keyword>
<evidence type="ECO:0000259" key="4">
    <source>
        <dbReference type="PROSITE" id="PS51118"/>
    </source>
</evidence>
<dbReference type="InterPro" id="IPR036390">
    <property type="entry name" value="WH_DNA-bd_sf"/>
</dbReference>